<dbReference type="NCBIfam" id="TIGR00256">
    <property type="entry name" value="D-aminoacyl-tRNA deacylase"/>
    <property type="match status" value="1"/>
</dbReference>
<dbReference type="GO" id="GO:0106026">
    <property type="term" value="F:Gly-tRNA(Ala) deacylase activity"/>
    <property type="evidence" value="ECO:0007669"/>
    <property type="project" value="UniProtKB-UniRule"/>
</dbReference>
<reference evidence="3" key="1">
    <citation type="journal article" date="2021" name="PeerJ">
        <title>Extensive microbial diversity within the chicken gut microbiome revealed by metagenomics and culture.</title>
        <authorList>
            <person name="Gilroy R."/>
            <person name="Ravi A."/>
            <person name="Getino M."/>
            <person name="Pursley I."/>
            <person name="Horton D.L."/>
            <person name="Alikhan N.F."/>
            <person name="Baker D."/>
            <person name="Gharbi K."/>
            <person name="Hall N."/>
            <person name="Watson M."/>
            <person name="Adriaenssens E.M."/>
            <person name="Foster-Nyarko E."/>
            <person name="Jarju S."/>
            <person name="Secka A."/>
            <person name="Antonio M."/>
            <person name="Oren A."/>
            <person name="Chaudhuri R.R."/>
            <person name="La Ragione R."/>
            <person name="Hildebrand F."/>
            <person name="Pallen M.J."/>
        </authorList>
    </citation>
    <scope>NUCLEOTIDE SEQUENCE</scope>
    <source>
        <strain evidence="3">CHK169-2315</strain>
    </source>
</reference>
<name>A0A9D1PL43_9BACI</name>
<dbReference type="PANTHER" id="PTHR10472">
    <property type="entry name" value="D-TYROSYL-TRNA TYR DEACYLASE"/>
    <property type="match status" value="1"/>
</dbReference>
<evidence type="ECO:0000256" key="1">
    <source>
        <dbReference type="ARBA" id="ARBA00009673"/>
    </source>
</evidence>
<dbReference type="HAMAP" id="MF_00518">
    <property type="entry name" value="Deacylase_Dtd"/>
    <property type="match status" value="1"/>
</dbReference>
<dbReference type="EC" id="3.1.1.-" evidence="2"/>
<dbReference type="EC" id="3.1.1.96" evidence="2"/>
<dbReference type="InterPro" id="IPR023509">
    <property type="entry name" value="DTD-like_sf"/>
</dbReference>
<comment type="caution">
    <text evidence="3">The sequence shown here is derived from an EMBL/GenBank/DDBJ whole genome shotgun (WGS) entry which is preliminary data.</text>
</comment>
<keyword evidence="2" id="KW-0820">tRNA-binding</keyword>
<keyword evidence="2" id="KW-0963">Cytoplasm</keyword>
<dbReference type="Gene3D" id="3.50.80.10">
    <property type="entry name" value="D-tyrosyl-tRNA(Tyr) deacylase"/>
    <property type="match status" value="1"/>
</dbReference>
<accession>A0A9D1PL43</accession>
<sequence>MRAVVQRSKYAKVEVKKNIVGQIHHGFVILLGVGENDTEKDVQAIVQKIVHLRIFEDEEGKMNRSLLDVEGSVLSISQFTLYANIRKGRRPSFTKSMHPDEAKRLYERFNDALRKEGIHVETGEFGAMMDVSLTNDGPVTIIVETEEGIIVDPS</sequence>
<dbReference type="AlphaFoldDB" id="A0A9D1PL43"/>
<dbReference type="GO" id="GO:0051500">
    <property type="term" value="F:D-tyrosyl-tRNA(Tyr) deacylase activity"/>
    <property type="evidence" value="ECO:0007669"/>
    <property type="project" value="TreeGrafter"/>
</dbReference>
<evidence type="ECO:0000313" key="3">
    <source>
        <dbReference type="EMBL" id="HIV74401.1"/>
    </source>
</evidence>
<dbReference type="FunFam" id="3.50.80.10:FF:000001">
    <property type="entry name" value="D-aminoacyl-tRNA deacylase"/>
    <property type="match status" value="1"/>
</dbReference>
<dbReference type="InterPro" id="IPR003732">
    <property type="entry name" value="Daa-tRNA_deacyls_DTD"/>
</dbReference>
<comment type="domain">
    <text evidence="2">A Gly-cisPro motif from one monomer fits into the active site of the other monomer to allow specific chiral rejection of L-amino acids.</text>
</comment>
<comment type="catalytic activity">
    <reaction evidence="2">
        <text>a D-aminoacyl-tRNA + H2O = a tRNA + a D-alpha-amino acid + H(+)</text>
        <dbReference type="Rhea" id="RHEA:13953"/>
        <dbReference type="Rhea" id="RHEA-COMP:10123"/>
        <dbReference type="Rhea" id="RHEA-COMP:10124"/>
        <dbReference type="ChEBI" id="CHEBI:15377"/>
        <dbReference type="ChEBI" id="CHEBI:15378"/>
        <dbReference type="ChEBI" id="CHEBI:59871"/>
        <dbReference type="ChEBI" id="CHEBI:78442"/>
        <dbReference type="ChEBI" id="CHEBI:79333"/>
        <dbReference type="EC" id="3.1.1.96"/>
    </reaction>
</comment>
<dbReference type="GO" id="GO:0005737">
    <property type="term" value="C:cytoplasm"/>
    <property type="evidence" value="ECO:0007669"/>
    <property type="project" value="UniProtKB-SubCell"/>
</dbReference>
<reference evidence="3" key="2">
    <citation type="submission" date="2021-04" db="EMBL/GenBank/DDBJ databases">
        <authorList>
            <person name="Gilroy R."/>
        </authorList>
    </citation>
    <scope>NUCLEOTIDE SEQUENCE</scope>
    <source>
        <strain evidence="3">CHK169-2315</strain>
    </source>
</reference>
<feature type="short sequence motif" description="Gly-cisPro motif, important for rejection of L-amino acids" evidence="2">
    <location>
        <begin position="137"/>
        <end position="138"/>
    </location>
</feature>
<dbReference type="GO" id="GO:0019478">
    <property type="term" value="P:D-amino acid catabolic process"/>
    <property type="evidence" value="ECO:0007669"/>
    <property type="project" value="UniProtKB-UniRule"/>
</dbReference>
<comment type="subcellular location">
    <subcellularLocation>
        <location evidence="2">Cytoplasm</location>
    </subcellularLocation>
</comment>
<dbReference type="GO" id="GO:0000049">
    <property type="term" value="F:tRNA binding"/>
    <property type="evidence" value="ECO:0007669"/>
    <property type="project" value="UniProtKB-UniRule"/>
</dbReference>
<comment type="subunit">
    <text evidence="2">Homodimer.</text>
</comment>
<protein>
    <recommendedName>
        <fullName evidence="2">D-aminoacyl-tRNA deacylase</fullName>
        <shortName evidence="2">DTD</shortName>
        <ecNumber evidence="2">3.1.1.96</ecNumber>
    </recommendedName>
    <alternativeName>
        <fullName evidence="2">Gly-tRNA(Ala) deacylase</fullName>
        <ecNumber evidence="2">3.1.1.-</ecNumber>
    </alternativeName>
</protein>
<proteinExistence type="inferred from homology"/>
<dbReference type="SUPFAM" id="SSF69500">
    <property type="entry name" value="DTD-like"/>
    <property type="match status" value="1"/>
</dbReference>
<dbReference type="GO" id="GO:0043908">
    <property type="term" value="F:Ser(Gly)-tRNA(Ala) hydrolase activity"/>
    <property type="evidence" value="ECO:0007669"/>
    <property type="project" value="UniProtKB-UniRule"/>
</dbReference>
<gene>
    <name evidence="2 3" type="primary">dtd</name>
    <name evidence="3" type="ORF">H9895_04880</name>
</gene>
<comment type="function">
    <text evidence="2">An aminoacyl-tRNA editing enzyme that deacylates mischarged D-aminoacyl-tRNAs. Also deacylates mischarged glycyl-tRNA(Ala), protecting cells against glycine mischarging by AlaRS. Acts via tRNA-based rather than protein-based catalysis; rejects L-amino acids rather than detecting D-amino acids in the active site. By recycling D-aminoacyl-tRNA to D-amino acids and free tRNA molecules, this enzyme counteracts the toxicity associated with the formation of D-aminoacyl-tRNA entities in vivo and helps enforce protein L-homochirality.</text>
</comment>
<dbReference type="PANTHER" id="PTHR10472:SF5">
    <property type="entry name" value="D-AMINOACYL-TRNA DEACYLASE 1"/>
    <property type="match status" value="1"/>
</dbReference>
<organism evidence="3 4">
    <name type="scientific">Candidatus Pseudogracilibacillus intestinigallinarum</name>
    <dbReference type="NCBI Taxonomy" id="2838742"/>
    <lineage>
        <taxon>Bacteria</taxon>
        <taxon>Bacillati</taxon>
        <taxon>Bacillota</taxon>
        <taxon>Bacilli</taxon>
        <taxon>Bacillales</taxon>
        <taxon>Bacillaceae</taxon>
        <taxon>Pseudogracilibacillus</taxon>
    </lineage>
</organism>
<dbReference type="EMBL" id="DXHX01000072">
    <property type="protein sequence ID" value="HIV74401.1"/>
    <property type="molecule type" value="Genomic_DNA"/>
</dbReference>
<comment type="similarity">
    <text evidence="1 2">Belongs to the DTD family.</text>
</comment>
<dbReference type="Pfam" id="PF02580">
    <property type="entry name" value="Tyr_Deacylase"/>
    <property type="match status" value="1"/>
</dbReference>
<keyword evidence="2 3" id="KW-0378">Hydrolase</keyword>
<evidence type="ECO:0000313" key="4">
    <source>
        <dbReference type="Proteomes" id="UP000823937"/>
    </source>
</evidence>
<comment type="catalytic activity">
    <reaction evidence="2">
        <text>glycyl-tRNA(Ala) + H2O = tRNA(Ala) + glycine + H(+)</text>
        <dbReference type="Rhea" id="RHEA:53744"/>
        <dbReference type="Rhea" id="RHEA-COMP:9657"/>
        <dbReference type="Rhea" id="RHEA-COMP:13640"/>
        <dbReference type="ChEBI" id="CHEBI:15377"/>
        <dbReference type="ChEBI" id="CHEBI:15378"/>
        <dbReference type="ChEBI" id="CHEBI:57305"/>
        <dbReference type="ChEBI" id="CHEBI:78442"/>
        <dbReference type="ChEBI" id="CHEBI:78522"/>
    </reaction>
</comment>
<dbReference type="CDD" id="cd00563">
    <property type="entry name" value="Dtyr_deacylase"/>
    <property type="match status" value="1"/>
</dbReference>
<evidence type="ECO:0000256" key="2">
    <source>
        <dbReference type="HAMAP-Rule" id="MF_00518"/>
    </source>
</evidence>
<keyword evidence="2" id="KW-0694">RNA-binding</keyword>
<dbReference type="Proteomes" id="UP000823937">
    <property type="component" value="Unassembled WGS sequence"/>
</dbReference>